<dbReference type="RefSeq" id="WP_179585476.1">
    <property type="nucleotide sequence ID" value="NZ_JACBYR010000001.1"/>
</dbReference>
<dbReference type="AlphaFoldDB" id="A0A7Y9LLF8"/>
<gene>
    <name evidence="1" type="ORF">FHW18_001788</name>
</gene>
<comment type="caution">
    <text evidence="1">The sequence shown here is derived from an EMBL/GenBank/DDBJ whole genome shotgun (WGS) entry which is preliminary data.</text>
</comment>
<dbReference type="EMBL" id="JACBYR010000001">
    <property type="protein sequence ID" value="NYE82517.1"/>
    <property type="molecule type" value="Genomic_DNA"/>
</dbReference>
<dbReference type="Proteomes" id="UP000542125">
    <property type="component" value="Unassembled WGS sequence"/>
</dbReference>
<organism evidence="1 2">
    <name type="scientific">Pigmentiphaga litoralis</name>
    <dbReference type="NCBI Taxonomy" id="516702"/>
    <lineage>
        <taxon>Bacteria</taxon>
        <taxon>Pseudomonadati</taxon>
        <taxon>Pseudomonadota</taxon>
        <taxon>Betaproteobacteria</taxon>
        <taxon>Burkholderiales</taxon>
        <taxon>Alcaligenaceae</taxon>
        <taxon>Pigmentiphaga</taxon>
    </lineage>
</organism>
<protein>
    <recommendedName>
        <fullName evidence="3">Saccharopine dehydrogenase</fullName>
    </recommendedName>
</protein>
<accession>A0A7Y9LLF8</accession>
<name>A0A7Y9LLF8_9BURK</name>
<evidence type="ECO:0000313" key="1">
    <source>
        <dbReference type="EMBL" id="NYE82517.1"/>
    </source>
</evidence>
<keyword evidence="2" id="KW-1185">Reference proteome</keyword>
<proteinExistence type="predicted"/>
<evidence type="ECO:0008006" key="3">
    <source>
        <dbReference type="Google" id="ProtNLM"/>
    </source>
</evidence>
<reference evidence="1 2" key="1">
    <citation type="submission" date="2020-07" db="EMBL/GenBank/DDBJ databases">
        <title>Genomic Encyclopedia of Type Strains, Phase IV (KMG-V): Genome sequencing to study the core and pangenomes of soil and plant-associated prokaryotes.</title>
        <authorList>
            <person name="Whitman W."/>
        </authorList>
    </citation>
    <scope>NUCLEOTIDE SEQUENCE [LARGE SCALE GENOMIC DNA]</scope>
    <source>
        <strain evidence="1 2">SAS40</strain>
    </source>
</reference>
<sequence length="330" mass="34326">MKTGPILFAGGSGSVGRKTLAWFRTRHPDTPLLIGGRNLKTAGELADSTGSARAVGIDLDQPRLGLGQDITVGAVVMLVPDNGLNGLRLAQEQSVPYMSIGSGLIEVASELALFTHRPASSPVVLASHWMAGAAVLLAARAAQQFDHVRSIALGALVDDQDSVGPTAVEDMERLHEAAPAAFALKDGKRVWLTGDDVHHEIETVDGRRLTGSAFSSFDVVSLQALTGAPDIRFDLVTAESSSRRKGGKAATEIMVELEGNIAGSPAKRRATLVFDDGTAALTGVSVVLLLGAVLGLDGQAPMPPGLYMPELLARPDDFVAALVEAGAQVS</sequence>
<evidence type="ECO:0000313" key="2">
    <source>
        <dbReference type="Proteomes" id="UP000542125"/>
    </source>
</evidence>